<evidence type="ECO:0000313" key="2">
    <source>
        <dbReference type="EMBL" id="UOO88435.1"/>
    </source>
</evidence>
<keyword evidence="1" id="KW-0472">Membrane</keyword>
<name>A0ABY4DY32_9NEIS</name>
<reference evidence="2 3" key="1">
    <citation type="journal article" date="2022" name="Res Sq">
        <title>Evolution of multicellular longitudinally dividing oral cavity symbionts (Neisseriaceae).</title>
        <authorList>
            <person name="Nyongesa S."/>
            <person name="Weber P."/>
            <person name="Bernet E."/>
            <person name="Pullido F."/>
            <person name="Nieckarz M."/>
            <person name="Delaby M."/>
            <person name="Nieves C."/>
            <person name="Viehboeck T."/>
            <person name="Krause N."/>
            <person name="Rivera-Millot A."/>
            <person name="Nakamura A."/>
            <person name="Vischer N."/>
            <person name="VanNieuwenhze M."/>
            <person name="Brun Y."/>
            <person name="Cava F."/>
            <person name="Bulgheresi S."/>
            <person name="Veyrier F."/>
        </authorList>
    </citation>
    <scope>NUCLEOTIDE SEQUENCE [LARGE SCALE GENOMIC DNA]</scope>
    <source>
        <strain evidence="2 3">SN4</strain>
    </source>
</reference>
<keyword evidence="1" id="KW-0812">Transmembrane</keyword>
<keyword evidence="3" id="KW-1185">Reference proteome</keyword>
<protein>
    <submittedName>
        <fullName evidence="2">Uncharacterized protein</fullName>
    </submittedName>
</protein>
<evidence type="ECO:0000256" key="1">
    <source>
        <dbReference type="SAM" id="Phobius"/>
    </source>
</evidence>
<dbReference type="RefSeq" id="WP_058357880.1">
    <property type="nucleotide sequence ID" value="NZ_CABKVG010000010.1"/>
</dbReference>
<feature type="transmembrane region" description="Helical" evidence="1">
    <location>
        <begin position="6"/>
        <end position="26"/>
    </location>
</feature>
<gene>
    <name evidence="2" type="ORF">LVJ82_13295</name>
</gene>
<evidence type="ECO:0000313" key="3">
    <source>
        <dbReference type="Proteomes" id="UP000832011"/>
    </source>
</evidence>
<proteinExistence type="predicted"/>
<sequence length="160" mass="17522">MNTSIFIAAVLFSLLYLVFLLGLMAWMANKAAKTSAPAISHIPAQDNILAAVQAFAQKNGYKERPELSSEGEKVWRKGMGLLTSLTQVHVSLQADGSAELEAQEGANFLVKILFFPITAGTFLGLPVRQRKVKKLNVLLSQLQAPLLEFPKGKRIKVKKS</sequence>
<dbReference type="Proteomes" id="UP000832011">
    <property type="component" value="Chromosome"/>
</dbReference>
<organism evidence="2 3">
    <name type="scientific">Vitreoscilla massiliensis</name>
    <dbReference type="NCBI Taxonomy" id="1689272"/>
    <lineage>
        <taxon>Bacteria</taxon>
        <taxon>Pseudomonadati</taxon>
        <taxon>Pseudomonadota</taxon>
        <taxon>Betaproteobacteria</taxon>
        <taxon>Neisseriales</taxon>
        <taxon>Neisseriaceae</taxon>
        <taxon>Vitreoscilla</taxon>
    </lineage>
</organism>
<accession>A0ABY4DY32</accession>
<keyword evidence="1" id="KW-1133">Transmembrane helix</keyword>
<dbReference type="EMBL" id="CP091511">
    <property type="protein sequence ID" value="UOO88435.1"/>
    <property type="molecule type" value="Genomic_DNA"/>
</dbReference>